<keyword evidence="20" id="KW-1185">Reference proteome</keyword>
<feature type="domain" description="Copper type II ascorbate-dependent monooxygenase C-terminal" evidence="18">
    <location>
        <begin position="170"/>
        <end position="313"/>
    </location>
</feature>
<evidence type="ECO:0000256" key="7">
    <source>
        <dbReference type="ARBA" id="ARBA00023002"/>
    </source>
</evidence>
<feature type="signal peptide" evidence="16">
    <location>
        <begin position="1"/>
        <end position="16"/>
    </location>
</feature>
<dbReference type="PANTHER" id="PTHR10680">
    <property type="entry name" value="PEPTIDYL-GLYCINE ALPHA-AMIDATING MONOOXYGENASE"/>
    <property type="match status" value="1"/>
</dbReference>
<dbReference type="Pfam" id="PF01082">
    <property type="entry name" value="Cu2_monooxygen"/>
    <property type="match status" value="1"/>
</dbReference>
<keyword evidence="4" id="KW-0964">Secreted</keyword>
<dbReference type="Gene3D" id="2.60.120.230">
    <property type="match status" value="1"/>
</dbReference>
<dbReference type="InterPro" id="IPR014783">
    <property type="entry name" value="Cu2_ascorb_mOase_CS-2"/>
</dbReference>
<evidence type="ECO:0000256" key="15">
    <source>
        <dbReference type="SAM" id="MobiDB-lite"/>
    </source>
</evidence>
<evidence type="ECO:0000256" key="11">
    <source>
        <dbReference type="ARBA" id="ARBA00023180"/>
    </source>
</evidence>
<feature type="binding site" evidence="13">
    <location>
        <position position="64"/>
    </location>
    <ligand>
        <name>Cu(2+)</name>
        <dbReference type="ChEBI" id="CHEBI:29036"/>
        <label>1</label>
        <note>catalytic</note>
    </ligand>
</feature>
<feature type="region of interest" description="Disordered" evidence="15">
    <location>
        <begin position="325"/>
        <end position="396"/>
    </location>
</feature>
<dbReference type="AlphaFoldDB" id="A0A814CP13"/>
<dbReference type="SUPFAM" id="SSF49742">
    <property type="entry name" value="PHM/PNGase F"/>
    <property type="match status" value="2"/>
</dbReference>
<evidence type="ECO:0000256" key="8">
    <source>
        <dbReference type="ARBA" id="ARBA00023008"/>
    </source>
</evidence>
<keyword evidence="9" id="KW-0503">Monooxygenase</keyword>
<proteinExistence type="inferred from homology"/>
<evidence type="ECO:0000313" key="19">
    <source>
        <dbReference type="EMBL" id="CAF0944831.1"/>
    </source>
</evidence>
<sequence length="464" mass="52478">MLKIILFIFQLGLVFSKQVDLDLLMPNVSPKVKDSYLCKKFKMDDLNPIYINEFEANSTKEIAHHILLFGCDEVGEEDVWNCGEMNSGGVHDDYKQGPVCKGRKQSIIFAWALDAPKLTLPKGVAFKLGGDSDNKYLVMQVHYANVDNFIKGGSDNSGLKLKGQTEPVEYTAGVYLLSTGGYINPGKVEYFEAACEMNEDKVLHPFAYRTHTHKLGLVNSGYVVKHDGEDWTEIGRRSPQLPQMFFPVSNKVSVRKGDVLVGRCTMKNFVDRAVRIGSTGDDEMCNFYIMYYVKGDKILTNNNCVTFGPPYWHLNSFKDSRGNKLNLDEMPSDASEIPDDQKELLKNGGGHNAHSGHGATSNNKNEHHDHEMKEEDMSLKEDTKSQNNDSNNNNNNSLEELKQILLSNKIKNKSQASLLNSLLEEYETKMQSVENSAESDEFVAYLENLENEYYLRKLLKEYNL</sequence>
<feature type="disulfide bond" evidence="14">
    <location>
        <begin position="264"/>
        <end position="285"/>
    </location>
</feature>
<evidence type="ECO:0000256" key="1">
    <source>
        <dbReference type="ARBA" id="ARBA00004613"/>
    </source>
</evidence>
<evidence type="ECO:0000256" key="10">
    <source>
        <dbReference type="ARBA" id="ARBA00023157"/>
    </source>
</evidence>
<dbReference type="GO" id="GO:0006518">
    <property type="term" value="P:peptide metabolic process"/>
    <property type="evidence" value="ECO:0007669"/>
    <property type="project" value="InterPro"/>
</dbReference>
<evidence type="ECO:0000313" key="20">
    <source>
        <dbReference type="Proteomes" id="UP000663879"/>
    </source>
</evidence>
<feature type="binding site" evidence="13">
    <location>
        <position position="213"/>
    </location>
    <ligand>
        <name>Cu(2+)</name>
        <dbReference type="ChEBI" id="CHEBI:29036"/>
        <label>1</label>
        <note>catalytic</note>
    </ligand>
</feature>
<feature type="chain" id="PRO_5032853672" description="peptidylglycine monooxygenase" evidence="16">
    <location>
        <begin position="17"/>
        <end position="464"/>
    </location>
</feature>
<feature type="binding site" evidence="13">
    <location>
        <position position="142"/>
    </location>
    <ligand>
        <name>Cu(2+)</name>
        <dbReference type="ChEBI" id="CHEBI:29036"/>
        <label>1</label>
        <note>catalytic</note>
    </ligand>
</feature>
<protein>
    <recommendedName>
        <fullName evidence="3">peptidylglycine monooxygenase</fullName>
        <ecNumber evidence="3">1.14.17.3</ecNumber>
    </recommendedName>
</protein>
<dbReference type="InterPro" id="IPR024548">
    <property type="entry name" value="Cu2_monoox_C"/>
</dbReference>
<organism evidence="19 20">
    <name type="scientific">Brachionus calyciflorus</name>
    <dbReference type="NCBI Taxonomy" id="104777"/>
    <lineage>
        <taxon>Eukaryota</taxon>
        <taxon>Metazoa</taxon>
        <taxon>Spiralia</taxon>
        <taxon>Gnathifera</taxon>
        <taxon>Rotifera</taxon>
        <taxon>Eurotatoria</taxon>
        <taxon>Monogononta</taxon>
        <taxon>Pseudotrocha</taxon>
        <taxon>Ploima</taxon>
        <taxon>Brachionidae</taxon>
        <taxon>Brachionus</taxon>
    </lineage>
</organism>
<evidence type="ECO:0000256" key="6">
    <source>
        <dbReference type="ARBA" id="ARBA00022729"/>
    </source>
</evidence>
<dbReference type="PROSITE" id="PS00085">
    <property type="entry name" value="CU2_MONOOXYGENASE_2"/>
    <property type="match status" value="1"/>
</dbReference>
<dbReference type="Gene3D" id="2.60.120.310">
    <property type="entry name" value="Copper type II, ascorbate-dependent monooxygenase, N-terminal domain"/>
    <property type="match status" value="1"/>
</dbReference>
<feature type="compositionally biased region" description="Basic and acidic residues" evidence="15">
    <location>
        <begin position="364"/>
        <end position="384"/>
    </location>
</feature>
<dbReference type="Proteomes" id="UP000663879">
    <property type="component" value="Unassembled WGS sequence"/>
</dbReference>
<dbReference type="EMBL" id="CAJNOC010002651">
    <property type="protein sequence ID" value="CAF0944831.1"/>
    <property type="molecule type" value="Genomic_DNA"/>
</dbReference>
<evidence type="ECO:0000256" key="9">
    <source>
        <dbReference type="ARBA" id="ARBA00023033"/>
    </source>
</evidence>
<reference evidence="19" key="1">
    <citation type="submission" date="2021-02" db="EMBL/GenBank/DDBJ databases">
        <authorList>
            <person name="Nowell W R."/>
        </authorList>
    </citation>
    <scope>NUCLEOTIDE SEQUENCE</scope>
    <source>
        <strain evidence="19">Ploen Becks lab</strain>
    </source>
</reference>
<comment type="cofactor">
    <cofactor evidence="13">
        <name>Cu(2+)</name>
        <dbReference type="ChEBI" id="CHEBI:29036"/>
    </cofactor>
    <text evidence="13">Binds 2 Cu(2+) ions per subunit.</text>
</comment>
<evidence type="ECO:0000256" key="3">
    <source>
        <dbReference type="ARBA" id="ARBA00012689"/>
    </source>
</evidence>
<gene>
    <name evidence="19" type="ORF">OXX778_LOCUS13627</name>
</gene>
<dbReference type="GO" id="GO:0005576">
    <property type="term" value="C:extracellular region"/>
    <property type="evidence" value="ECO:0007669"/>
    <property type="project" value="UniProtKB-SubCell"/>
</dbReference>
<keyword evidence="10 14" id="KW-1015">Disulfide bond</keyword>
<dbReference type="FunFam" id="2.60.120.310:FF:000005">
    <property type="entry name" value="Peptidylglycine alpha-hydroxylating monooxygenase"/>
    <property type="match status" value="1"/>
</dbReference>
<dbReference type="InterPro" id="IPR014784">
    <property type="entry name" value="Cu2_ascorb_mOase-like_C"/>
</dbReference>
<evidence type="ECO:0000259" key="18">
    <source>
        <dbReference type="Pfam" id="PF03712"/>
    </source>
</evidence>
<feature type="compositionally biased region" description="Low complexity" evidence="15">
    <location>
        <begin position="352"/>
        <end position="363"/>
    </location>
</feature>
<evidence type="ECO:0000256" key="5">
    <source>
        <dbReference type="ARBA" id="ARBA00022723"/>
    </source>
</evidence>
<comment type="similarity">
    <text evidence="2">Belongs to the copper type II ascorbate-dependent monooxygenase family.</text>
</comment>
<dbReference type="InterPro" id="IPR036939">
    <property type="entry name" value="Cu2_ascorb_mOase_N_sf"/>
</dbReference>
<dbReference type="InterPro" id="IPR000720">
    <property type="entry name" value="PHM/PAL"/>
</dbReference>
<feature type="binding site" evidence="13">
    <location>
        <position position="211"/>
    </location>
    <ligand>
        <name>Cu(2+)</name>
        <dbReference type="ChEBI" id="CHEBI:29036"/>
        <label>1</label>
        <note>catalytic</note>
    </ligand>
</feature>
<dbReference type="InterPro" id="IPR000323">
    <property type="entry name" value="Cu2_ascorb_mOase_N"/>
</dbReference>
<keyword evidence="8 13" id="KW-0186">Copper</keyword>
<dbReference type="GO" id="GO:0005507">
    <property type="term" value="F:copper ion binding"/>
    <property type="evidence" value="ECO:0007669"/>
    <property type="project" value="InterPro"/>
</dbReference>
<dbReference type="PRINTS" id="PR00790">
    <property type="entry name" value="PAMONOXGNASE"/>
</dbReference>
<name>A0A814CP13_9BILA</name>
<keyword evidence="11" id="KW-0325">Glycoprotein</keyword>
<dbReference type="InterPro" id="IPR008977">
    <property type="entry name" value="PHM/PNGase_F_dom_sf"/>
</dbReference>
<dbReference type="GO" id="GO:0004504">
    <property type="term" value="F:peptidylglycine monooxygenase activity"/>
    <property type="evidence" value="ECO:0007669"/>
    <property type="project" value="UniProtKB-EC"/>
</dbReference>
<comment type="catalytic activity">
    <reaction evidence="12">
        <text>a [peptide]-C-terminal glycine + 2 L-ascorbate + O2 = a [peptide]-C-terminal (2S)-2-hydroxyglycine + 2 monodehydro-L-ascorbate radical + H2O</text>
        <dbReference type="Rhea" id="RHEA:21452"/>
        <dbReference type="Rhea" id="RHEA-COMP:13486"/>
        <dbReference type="Rhea" id="RHEA-COMP:15321"/>
        <dbReference type="ChEBI" id="CHEBI:15377"/>
        <dbReference type="ChEBI" id="CHEBI:15379"/>
        <dbReference type="ChEBI" id="CHEBI:38290"/>
        <dbReference type="ChEBI" id="CHEBI:59513"/>
        <dbReference type="ChEBI" id="CHEBI:137000"/>
        <dbReference type="ChEBI" id="CHEBI:142768"/>
        <dbReference type="EC" id="1.14.17.3"/>
    </reaction>
</comment>
<evidence type="ECO:0000256" key="4">
    <source>
        <dbReference type="ARBA" id="ARBA00022525"/>
    </source>
</evidence>
<keyword evidence="6 16" id="KW-0732">Signal</keyword>
<keyword evidence="5 13" id="KW-0479">Metal-binding</keyword>
<evidence type="ECO:0000256" key="14">
    <source>
        <dbReference type="PIRSR" id="PIRSR600720-3"/>
    </source>
</evidence>
<dbReference type="EC" id="1.14.17.3" evidence="3"/>
<feature type="binding site" evidence="13">
    <location>
        <position position="65"/>
    </location>
    <ligand>
        <name>Cu(2+)</name>
        <dbReference type="ChEBI" id="CHEBI:29036"/>
        <label>1</label>
        <note>catalytic</note>
    </ligand>
</feature>
<feature type="compositionally biased region" description="Low complexity" evidence="15">
    <location>
        <begin position="387"/>
        <end position="396"/>
    </location>
</feature>
<dbReference type="PANTHER" id="PTHR10680:SF14">
    <property type="entry name" value="PEPTIDYL-GLYCINE ALPHA-AMIDATING MONOOXYGENASE"/>
    <property type="match status" value="1"/>
</dbReference>
<feature type="disulfide bond" evidence="14">
    <location>
        <begin position="38"/>
        <end position="82"/>
    </location>
</feature>
<feature type="disulfide bond" evidence="14">
    <location>
        <begin position="195"/>
        <end position="304"/>
    </location>
</feature>
<accession>A0A814CP13</accession>
<comment type="subcellular location">
    <subcellularLocation>
        <location evidence="1">Secreted</location>
    </subcellularLocation>
</comment>
<evidence type="ECO:0000256" key="2">
    <source>
        <dbReference type="ARBA" id="ARBA00010676"/>
    </source>
</evidence>
<comment type="caution">
    <text evidence="19">The sequence shown here is derived from an EMBL/GenBank/DDBJ whole genome shotgun (WGS) entry which is preliminary data.</text>
</comment>
<keyword evidence="7" id="KW-0560">Oxidoreductase</keyword>
<evidence type="ECO:0000259" key="17">
    <source>
        <dbReference type="Pfam" id="PF01082"/>
    </source>
</evidence>
<dbReference type="OrthoDB" id="10044505at2759"/>
<evidence type="ECO:0000256" key="13">
    <source>
        <dbReference type="PIRSR" id="PIRSR600720-2"/>
    </source>
</evidence>
<evidence type="ECO:0000256" key="16">
    <source>
        <dbReference type="SAM" id="SignalP"/>
    </source>
</evidence>
<dbReference type="Pfam" id="PF03712">
    <property type="entry name" value="Cu2_monoox_C"/>
    <property type="match status" value="1"/>
</dbReference>
<feature type="binding site" evidence="13">
    <location>
        <position position="284"/>
    </location>
    <ligand>
        <name>Cu(2+)</name>
        <dbReference type="ChEBI" id="CHEBI:29036"/>
        <label>1</label>
        <note>catalytic</note>
    </ligand>
</feature>
<evidence type="ECO:0000256" key="12">
    <source>
        <dbReference type="ARBA" id="ARBA00048431"/>
    </source>
</evidence>
<feature type="domain" description="Copper type II ascorbate-dependent monooxygenase N-terminal" evidence="17">
    <location>
        <begin position="22"/>
        <end position="148"/>
    </location>
</feature>
<dbReference type="GO" id="GO:0016020">
    <property type="term" value="C:membrane"/>
    <property type="evidence" value="ECO:0007669"/>
    <property type="project" value="InterPro"/>
</dbReference>